<sequence length="197" mass="21626">MKRLLLCLLLLTAVHLAEAQYYKTGDTTTTTTNSKKKIDPSRLIIGGSLGLAFGDYTNINISPLIGYRISQLFAAGININAQFGSERLSNYNNVTIQRNQYTIFGGGVWGRVYPVDFLFIHVQPEYNAVSLKSTYYDPKTVVKDHYGVPSLLMGGGYSQPVGGRAAFSIMALYDVLQDSRSPYQNGLILRIGASLGI</sequence>
<comment type="caution">
    <text evidence="2">The sequence shown here is derived from an EMBL/GenBank/DDBJ whole genome shotgun (WGS) entry which is preliminary data.</text>
</comment>
<reference evidence="2 3" key="1">
    <citation type="submission" date="2019-12" db="EMBL/GenBank/DDBJ databases">
        <title>The draft genomic sequence of strain Chitinophaga oryziterrae JCM 16595.</title>
        <authorList>
            <person name="Zhang X."/>
        </authorList>
    </citation>
    <scope>NUCLEOTIDE SEQUENCE [LARGE SCALE GENOMIC DNA]</scope>
    <source>
        <strain evidence="2 3">JCM 16595</strain>
    </source>
</reference>
<protein>
    <recommendedName>
        <fullName evidence="4">Outer membrane beta-barrel protein</fullName>
    </recommendedName>
</protein>
<dbReference type="OrthoDB" id="1098580at2"/>
<organism evidence="2 3">
    <name type="scientific">Chitinophaga oryziterrae</name>
    <dbReference type="NCBI Taxonomy" id="1031224"/>
    <lineage>
        <taxon>Bacteria</taxon>
        <taxon>Pseudomonadati</taxon>
        <taxon>Bacteroidota</taxon>
        <taxon>Chitinophagia</taxon>
        <taxon>Chitinophagales</taxon>
        <taxon>Chitinophagaceae</taxon>
        <taxon>Chitinophaga</taxon>
    </lineage>
</organism>
<evidence type="ECO:0000256" key="1">
    <source>
        <dbReference type="SAM" id="SignalP"/>
    </source>
</evidence>
<dbReference type="EMBL" id="WRXO01000001">
    <property type="protein sequence ID" value="MVT39332.1"/>
    <property type="molecule type" value="Genomic_DNA"/>
</dbReference>
<dbReference type="Proteomes" id="UP000468388">
    <property type="component" value="Unassembled WGS sequence"/>
</dbReference>
<feature type="signal peptide" evidence="1">
    <location>
        <begin position="1"/>
        <end position="19"/>
    </location>
</feature>
<evidence type="ECO:0008006" key="4">
    <source>
        <dbReference type="Google" id="ProtNLM"/>
    </source>
</evidence>
<name>A0A6N8J584_9BACT</name>
<gene>
    <name evidence="2" type="ORF">GO495_01935</name>
</gene>
<evidence type="ECO:0000313" key="2">
    <source>
        <dbReference type="EMBL" id="MVT39332.1"/>
    </source>
</evidence>
<proteinExistence type="predicted"/>
<dbReference type="AlphaFoldDB" id="A0A6N8J584"/>
<accession>A0A6N8J584</accession>
<evidence type="ECO:0000313" key="3">
    <source>
        <dbReference type="Proteomes" id="UP000468388"/>
    </source>
</evidence>
<keyword evidence="3" id="KW-1185">Reference proteome</keyword>
<feature type="chain" id="PRO_5026791582" description="Outer membrane beta-barrel protein" evidence="1">
    <location>
        <begin position="20"/>
        <end position="197"/>
    </location>
</feature>
<keyword evidence="1" id="KW-0732">Signal</keyword>
<dbReference type="RefSeq" id="WP_157298016.1">
    <property type="nucleotide sequence ID" value="NZ_BAAAZB010000005.1"/>
</dbReference>